<dbReference type="STRING" id="59919.PMM1977"/>
<organism evidence="1 2">
    <name type="scientific">Prochlorococcus marinus subsp. pastoris (strain CCMP1986 / NIES-2087 / MED4)</name>
    <dbReference type="NCBI Taxonomy" id="59919"/>
    <lineage>
        <taxon>Bacteria</taxon>
        <taxon>Bacillati</taxon>
        <taxon>Cyanobacteriota</taxon>
        <taxon>Cyanophyceae</taxon>
        <taxon>Synechococcales</taxon>
        <taxon>Prochlorococcaceae</taxon>
        <taxon>Prochlorococcus</taxon>
    </lineage>
</organism>
<dbReference type="AlphaFoldDB" id="A8WIJ4"/>
<proteinExistence type="predicted"/>
<protein>
    <submittedName>
        <fullName evidence="1">Uncharacterized protein</fullName>
    </submittedName>
</protein>
<evidence type="ECO:0000313" key="2">
    <source>
        <dbReference type="Proteomes" id="UP000001026"/>
    </source>
</evidence>
<dbReference type="KEGG" id="pmm:PMM1977"/>
<dbReference type="Proteomes" id="UP000001026">
    <property type="component" value="Chromosome"/>
</dbReference>
<accession>A8WIJ4</accession>
<name>A8WIJ4_PROMP</name>
<sequence>MKISKQLQKLKNLNVKAENCLTRDEAKKIISKATKAQSKINF</sequence>
<evidence type="ECO:0000313" key="1">
    <source>
        <dbReference type="EMBL" id="CAP16482.1"/>
    </source>
</evidence>
<dbReference type="EMBL" id="BX548174">
    <property type="protein sequence ID" value="CAP16482.1"/>
    <property type="molecule type" value="Genomic_DNA"/>
</dbReference>
<gene>
    <name evidence="1" type="ordered locus">PMM1977</name>
</gene>
<dbReference type="HOGENOM" id="CLU_210395_1_0_3"/>
<reference evidence="1 2" key="1">
    <citation type="journal article" date="2003" name="Nature">
        <title>Genome divergence in two Prochlorococcus ecotypes reflects oceanic niche differentiation.</title>
        <authorList>
            <person name="Rocap G."/>
            <person name="Larimer F.W."/>
            <person name="Lamerdin J.E."/>
            <person name="Malfatti S."/>
            <person name="Chain P."/>
            <person name="Ahlgren N.A."/>
            <person name="Arellano A."/>
            <person name="Coleman M."/>
            <person name="Hauser L."/>
            <person name="Hess W.R."/>
            <person name="Johnson Z.I."/>
            <person name="Land M.L."/>
            <person name="Lindell D."/>
            <person name="Post A.F."/>
            <person name="Regala W."/>
            <person name="Shah M."/>
            <person name="Shaw S.L."/>
            <person name="Steglich C."/>
            <person name="Sullivan M.B."/>
            <person name="Ting C.S."/>
            <person name="Tolonen A."/>
            <person name="Webb E.A."/>
            <person name="Zinser E.R."/>
            <person name="Chisholm S.W."/>
        </authorList>
    </citation>
    <scope>NUCLEOTIDE SEQUENCE [LARGE SCALE GENOMIC DNA]</scope>
    <source>
        <strain evidence="2">CCMP1986 / NIES-2087 / MED4</strain>
    </source>
</reference>